<dbReference type="AlphaFoldDB" id="A0A6P8HNP8"/>
<evidence type="ECO:0000256" key="1">
    <source>
        <dbReference type="ARBA" id="ARBA00022737"/>
    </source>
</evidence>
<dbReference type="CDD" id="cd00041">
    <property type="entry name" value="CUB"/>
    <property type="match status" value="1"/>
</dbReference>
<dbReference type="SUPFAM" id="SSF49854">
    <property type="entry name" value="Spermadhesin, CUB domain"/>
    <property type="match status" value="1"/>
</dbReference>
<dbReference type="Gene3D" id="2.60.120.290">
    <property type="entry name" value="Spermadhesin, CUB domain"/>
    <property type="match status" value="1"/>
</dbReference>
<proteinExistence type="predicted"/>
<feature type="domain" description="Ig-like" evidence="6">
    <location>
        <begin position="34"/>
        <end position="128"/>
    </location>
</feature>
<dbReference type="InterPro" id="IPR007110">
    <property type="entry name" value="Ig-like_dom"/>
</dbReference>
<keyword evidence="1" id="KW-0677">Repeat</keyword>
<evidence type="ECO:0000259" key="5">
    <source>
        <dbReference type="PROSITE" id="PS01180"/>
    </source>
</evidence>
<dbReference type="Proteomes" id="UP000515163">
    <property type="component" value="Unplaced"/>
</dbReference>
<dbReference type="RefSeq" id="XP_031554242.1">
    <property type="nucleotide sequence ID" value="XM_031698382.1"/>
</dbReference>
<dbReference type="FunFam" id="2.60.120.290:FF:000005">
    <property type="entry name" value="Procollagen C-endopeptidase enhancer 1"/>
    <property type="match status" value="1"/>
</dbReference>
<name>A0A6P8HNP8_ACTTE</name>
<dbReference type="PROSITE" id="PS01180">
    <property type="entry name" value="CUB"/>
    <property type="match status" value="1"/>
</dbReference>
<dbReference type="Gene3D" id="2.60.40.10">
    <property type="entry name" value="Immunoglobulins"/>
    <property type="match status" value="1"/>
</dbReference>
<comment type="caution">
    <text evidence="3">Lacks conserved residue(s) required for the propagation of feature annotation.</text>
</comment>
<dbReference type="InterPro" id="IPR036179">
    <property type="entry name" value="Ig-like_dom_sf"/>
</dbReference>
<dbReference type="PROSITE" id="PS50835">
    <property type="entry name" value="IG_LIKE"/>
    <property type="match status" value="1"/>
</dbReference>
<dbReference type="GeneID" id="116291240"/>
<evidence type="ECO:0000256" key="2">
    <source>
        <dbReference type="ARBA" id="ARBA00023157"/>
    </source>
</evidence>
<dbReference type="PANTHER" id="PTHR24251">
    <property type="entry name" value="OVOCHYMASE-RELATED"/>
    <property type="match status" value="1"/>
</dbReference>
<dbReference type="InParanoid" id="A0A6P8HNP8"/>
<protein>
    <submittedName>
        <fullName evidence="8">Uncharacterized protein LOC116291240</fullName>
    </submittedName>
</protein>
<evidence type="ECO:0000313" key="8">
    <source>
        <dbReference type="RefSeq" id="XP_031554242.1"/>
    </source>
</evidence>
<keyword evidence="7" id="KW-1185">Reference proteome</keyword>
<gene>
    <name evidence="8" type="primary">LOC116291240</name>
</gene>
<evidence type="ECO:0000256" key="3">
    <source>
        <dbReference type="PROSITE-ProRule" id="PRU00059"/>
    </source>
</evidence>
<dbReference type="InterPro" id="IPR035914">
    <property type="entry name" value="Sperma_CUB_dom_sf"/>
</dbReference>
<dbReference type="SMART" id="SM00042">
    <property type="entry name" value="CUB"/>
    <property type="match status" value="1"/>
</dbReference>
<dbReference type="PANTHER" id="PTHR24251:SF30">
    <property type="entry name" value="MEMBRANE FRIZZLED-RELATED PROTEIN"/>
    <property type="match status" value="1"/>
</dbReference>
<feature type="chain" id="PRO_5027833286" evidence="4">
    <location>
        <begin position="23"/>
        <end position="402"/>
    </location>
</feature>
<keyword evidence="4" id="KW-0732">Signal</keyword>
<evidence type="ECO:0000256" key="4">
    <source>
        <dbReference type="SAM" id="SignalP"/>
    </source>
</evidence>
<reference evidence="8" key="1">
    <citation type="submission" date="2025-08" db="UniProtKB">
        <authorList>
            <consortium name="RefSeq"/>
        </authorList>
    </citation>
    <scope>IDENTIFICATION</scope>
    <source>
        <tissue evidence="8">Tentacle</tissue>
    </source>
</reference>
<dbReference type="Pfam" id="PF00431">
    <property type="entry name" value="CUB"/>
    <property type="match status" value="1"/>
</dbReference>
<evidence type="ECO:0000313" key="7">
    <source>
        <dbReference type="Proteomes" id="UP000515163"/>
    </source>
</evidence>
<keyword evidence="2" id="KW-1015">Disulfide bond</keyword>
<feature type="signal peptide" evidence="4">
    <location>
        <begin position="1"/>
        <end position="22"/>
    </location>
</feature>
<dbReference type="InterPro" id="IPR000859">
    <property type="entry name" value="CUB_dom"/>
</dbReference>
<evidence type="ECO:0000259" key="6">
    <source>
        <dbReference type="PROSITE" id="PS50835"/>
    </source>
</evidence>
<dbReference type="OrthoDB" id="5975444at2759"/>
<dbReference type="KEGG" id="aten:116291240"/>
<sequence>MCGTSITINALVCFFIIRGAVSTVTTHNQNGCHNSDVILTCPQYALGQPGNLVWRFKDKTTGVWSRVASIRNGQTTLNSANTALDGRSAIHPNGSLEIHSLRPDDETMYQCIVRQGSRKLHVINLNVSCGKVTVIKREVCIEEDVVLSCDAWHRTNPRKLHQVKWHEKNTSGNDVSWSLLVASSGSNVTVGNGLKLHGNGSLFLPAGRNESDVIYKCDVTKNDVASRLDRHIIVVKNVKCQREKQLKGTIKTTTGRVALTTVNPNRGINVAMATGIPKSQVCGGVLNNPVGTFQSPNFPSAYPANSHCKWTISLPPYYAAINLTLNQVNLEDKVDCLNDNIAVYDDLAIQVGCRVCGNHISPLRVQVRGRVAVIVFRSNGSVQKTGFQASYNGALNAGKFDP</sequence>
<organism evidence="7 8">
    <name type="scientific">Actinia tenebrosa</name>
    <name type="common">Australian red waratah sea anemone</name>
    <dbReference type="NCBI Taxonomy" id="6105"/>
    <lineage>
        <taxon>Eukaryota</taxon>
        <taxon>Metazoa</taxon>
        <taxon>Cnidaria</taxon>
        <taxon>Anthozoa</taxon>
        <taxon>Hexacorallia</taxon>
        <taxon>Actiniaria</taxon>
        <taxon>Actiniidae</taxon>
        <taxon>Actinia</taxon>
    </lineage>
</organism>
<dbReference type="InterPro" id="IPR013783">
    <property type="entry name" value="Ig-like_fold"/>
</dbReference>
<dbReference type="SUPFAM" id="SSF48726">
    <property type="entry name" value="Immunoglobulin"/>
    <property type="match status" value="1"/>
</dbReference>
<feature type="domain" description="CUB" evidence="5">
    <location>
        <begin position="282"/>
        <end position="394"/>
    </location>
</feature>
<accession>A0A6P8HNP8</accession>